<dbReference type="InterPro" id="IPR036691">
    <property type="entry name" value="Endo/exonu/phosph_ase_sf"/>
</dbReference>
<proteinExistence type="predicted"/>
<organism evidence="2 3">
    <name type="scientific">Folsomia candida</name>
    <name type="common">Springtail</name>
    <dbReference type="NCBI Taxonomy" id="158441"/>
    <lineage>
        <taxon>Eukaryota</taxon>
        <taxon>Metazoa</taxon>
        <taxon>Ecdysozoa</taxon>
        <taxon>Arthropoda</taxon>
        <taxon>Hexapoda</taxon>
        <taxon>Collembola</taxon>
        <taxon>Entomobryomorpha</taxon>
        <taxon>Isotomoidea</taxon>
        <taxon>Isotomidae</taxon>
        <taxon>Proisotominae</taxon>
        <taxon>Folsomia</taxon>
    </lineage>
</organism>
<evidence type="ECO:0000313" key="3">
    <source>
        <dbReference type="Proteomes" id="UP000198287"/>
    </source>
</evidence>
<dbReference type="GO" id="GO:0003824">
    <property type="term" value="F:catalytic activity"/>
    <property type="evidence" value="ECO:0007669"/>
    <property type="project" value="InterPro"/>
</dbReference>
<accession>A0A226EE03</accession>
<dbReference type="OMA" id="HENIQPG"/>
<comment type="caution">
    <text evidence="2">The sequence shown here is derived from an EMBL/GenBank/DDBJ whole genome shotgun (WGS) entry which is preliminary data.</text>
</comment>
<dbReference type="AlphaFoldDB" id="A0A226EE03"/>
<dbReference type="EMBL" id="LNIX01000005">
    <property type="protein sequence ID" value="OXA54906.1"/>
    <property type="molecule type" value="Genomic_DNA"/>
</dbReference>
<keyword evidence="3" id="KW-1185">Reference proteome</keyword>
<dbReference type="Pfam" id="PF03372">
    <property type="entry name" value="Exo_endo_phos"/>
    <property type="match status" value="1"/>
</dbReference>
<protein>
    <recommendedName>
        <fullName evidence="1">Endonuclease/exonuclease/phosphatase domain-containing protein</fullName>
    </recommendedName>
</protein>
<feature type="domain" description="Endonuclease/exonuclease/phosphatase" evidence="1">
    <location>
        <begin position="10"/>
        <end position="132"/>
    </location>
</feature>
<dbReference type="SUPFAM" id="SSF56219">
    <property type="entry name" value="DNase I-like"/>
    <property type="match status" value="1"/>
</dbReference>
<sequence>MLSKDLEIFTQSHIICLYETWQESDYILHPFKKFSIFSSHAIKHNKKGRASGGISTLFRNDLFAFDCLVVSHQNFLIIRLKFGYKFFLVVNAYIQPSNEKDEIILDLENAIREASEKYKLDGLVVCGDFNARVGEEGQVSDAQIVPHENIQPGRISRDGKITKRGALLLEGMENNSLTLLNGRSTGDIPGNFTFNGIHGLSTIDLAFVDFCTLAYCKSLEVIEMPYSSHFPCRLTLNFQMQESNSHE</sequence>
<dbReference type="Proteomes" id="UP000198287">
    <property type="component" value="Unassembled WGS sequence"/>
</dbReference>
<dbReference type="Gene3D" id="3.60.10.10">
    <property type="entry name" value="Endonuclease/exonuclease/phosphatase"/>
    <property type="match status" value="1"/>
</dbReference>
<reference evidence="2 3" key="1">
    <citation type="submission" date="2015-12" db="EMBL/GenBank/DDBJ databases">
        <title>The genome of Folsomia candida.</title>
        <authorList>
            <person name="Faddeeva A."/>
            <person name="Derks M.F."/>
            <person name="Anvar Y."/>
            <person name="Smit S."/>
            <person name="Van Straalen N."/>
            <person name="Roelofs D."/>
        </authorList>
    </citation>
    <scope>NUCLEOTIDE SEQUENCE [LARGE SCALE GENOMIC DNA]</scope>
    <source>
        <strain evidence="2 3">VU population</strain>
        <tissue evidence="2">Whole body</tissue>
    </source>
</reference>
<evidence type="ECO:0000313" key="2">
    <source>
        <dbReference type="EMBL" id="OXA54906.1"/>
    </source>
</evidence>
<evidence type="ECO:0000259" key="1">
    <source>
        <dbReference type="Pfam" id="PF03372"/>
    </source>
</evidence>
<dbReference type="InterPro" id="IPR005135">
    <property type="entry name" value="Endo/exonuclease/phosphatase"/>
</dbReference>
<name>A0A226EE03_FOLCA</name>
<gene>
    <name evidence="2" type="ORF">Fcan01_11397</name>
</gene>